<dbReference type="AlphaFoldDB" id="A0A915ERX1"/>
<reference evidence="3" key="1">
    <citation type="submission" date="2022-11" db="UniProtKB">
        <authorList>
            <consortium name="WormBaseParasite"/>
        </authorList>
    </citation>
    <scope>IDENTIFICATION</scope>
</reference>
<accession>A0A915ERX1</accession>
<protein>
    <recommendedName>
        <fullName evidence="1">LolA-like domain-containing protein</fullName>
    </recommendedName>
</protein>
<dbReference type="Pfam" id="PF25898">
    <property type="entry name" value="LolA_2nd_metazoa"/>
    <property type="match status" value="1"/>
</dbReference>
<feature type="domain" description="LolA-like" evidence="1">
    <location>
        <begin position="66"/>
        <end position="148"/>
    </location>
</feature>
<name>A0A915ERX1_9BILA</name>
<evidence type="ECO:0000259" key="1">
    <source>
        <dbReference type="Pfam" id="PF25898"/>
    </source>
</evidence>
<evidence type="ECO:0000313" key="2">
    <source>
        <dbReference type="Proteomes" id="UP000887574"/>
    </source>
</evidence>
<dbReference type="Proteomes" id="UP000887574">
    <property type="component" value="Unplaced"/>
</dbReference>
<proteinExistence type="predicted"/>
<organism evidence="2 3">
    <name type="scientific">Ditylenchus dipsaci</name>
    <dbReference type="NCBI Taxonomy" id="166011"/>
    <lineage>
        <taxon>Eukaryota</taxon>
        <taxon>Metazoa</taxon>
        <taxon>Ecdysozoa</taxon>
        <taxon>Nematoda</taxon>
        <taxon>Chromadorea</taxon>
        <taxon>Rhabditida</taxon>
        <taxon>Tylenchina</taxon>
        <taxon>Tylenchomorpha</taxon>
        <taxon>Sphaerularioidea</taxon>
        <taxon>Anguinidae</taxon>
        <taxon>Anguininae</taxon>
        <taxon>Ditylenchus</taxon>
    </lineage>
</organism>
<sequence length="210" mass="23691">MDGVCHKCHGDWRKHPDIQLPNSTEYKHNISEHISFDIVTLDLADMAQAQLALTFQPARGKFCSEASLEYVDATEKVVDNIELFYNEPEHLFSMIMDFQADHDLPFLANSSSVTGSARVVHDFGYGLQYTLSRDGRACKGVHPIDSQMVMCIQHDDYYYAGKVVSEEGVVLDAYVTKTAETQDGRTVLEMLYYSDKANHLCSTPSFSTMR</sequence>
<dbReference type="WBParaSite" id="jg9140">
    <property type="protein sequence ID" value="jg9140"/>
    <property type="gene ID" value="jg9140"/>
</dbReference>
<evidence type="ECO:0000313" key="3">
    <source>
        <dbReference type="WBParaSite" id="jg9140"/>
    </source>
</evidence>
<keyword evidence="2" id="KW-1185">Reference proteome</keyword>
<dbReference type="InterPro" id="IPR058831">
    <property type="entry name" value="LolA-like_dom_2nd"/>
</dbReference>